<reference evidence="1" key="1">
    <citation type="submission" date="2022-04" db="EMBL/GenBank/DDBJ databases">
        <title>Halocatena sp. nov., isolated from a salt lake.</title>
        <authorList>
            <person name="Cui H.-L."/>
        </authorList>
    </citation>
    <scope>NUCLEOTIDE SEQUENCE</scope>
    <source>
        <strain evidence="1">AD-1</strain>
    </source>
</reference>
<evidence type="ECO:0000313" key="1">
    <source>
        <dbReference type="EMBL" id="UPM42475.1"/>
    </source>
</evidence>
<dbReference type="EMBL" id="CP096019">
    <property type="protein sequence ID" value="UPM42475.1"/>
    <property type="molecule type" value="Genomic_DNA"/>
</dbReference>
<proteinExistence type="predicted"/>
<organism evidence="1 2">
    <name type="scientific">Halocatena salina</name>
    <dbReference type="NCBI Taxonomy" id="2934340"/>
    <lineage>
        <taxon>Archaea</taxon>
        <taxon>Methanobacteriati</taxon>
        <taxon>Methanobacteriota</taxon>
        <taxon>Stenosarchaea group</taxon>
        <taxon>Halobacteria</taxon>
        <taxon>Halobacteriales</taxon>
        <taxon>Natronomonadaceae</taxon>
        <taxon>Halocatena</taxon>
    </lineage>
</organism>
<dbReference type="GeneID" id="71928579"/>
<dbReference type="KEGG" id="haad:MW046_10990"/>
<dbReference type="AlphaFoldDB" id="A0A8U0A079"/>
<gene>
    <name evidence="1" type="ORF">MW046_10990</name>
</gene>
<dbReference type="RefSeq" id="WP_247993148.1">
    <property type="nucleotide sequence ID" value="NZ_CP096019.1"/>
</dbReference>
<name>A0A8U0A079_9EURY</name>
<keyword evidence="2" id="KW-1185">Reference proteome</keyword>
<evidence type="ECO:0000313" key="2">
    <source>
        <dbReference type="Proteomes" id="UP000831768"/>
    </source>
</evidence>
<sequence>MTTAEVLQGPDERLFIHVHTGDVTLLTEIKEEEYDLLKQTVRSPHPLRKRHPYEQ</sequence>
<accession>A0A8U0A079</accession>
<dbReference type="Proteomes" id="UP000831768">
    <property type="component" value="Chromosome"/>
</dbReference>
<protein>
    <submittedName>
        <fullName evidence="1">Uncharacterized protein</fullName>
    </submittedName>
</protein>